<comment type="caution">
    <text evidence="2">The sequence shown here is derived from an EMBL/GenBank/DDBJ whole genome shotgun (WGS) entry which is preliminary data.</text>
</comment>
<sequence>MVLMAKSDEERLLVLVEARIRDLEKNMAKASYTADKNFDRMRRSSRSATRGMERDMQRSTSAMNKALASTTAQIGTFGKAFAGGIVGGLTIAGLTAMVSKVRDVAASVAEVGDQARIAGVDVQSFQELKFVAEQNRIGVDALTDGLKEMNLRADEFIFSGGKSGSASEAFQRLGYDAETLAIKLKTPSALFAEIIGRLQQLDKAAQIRIADEIFGGTGGEEFVKLIDDGEAGIQRMIDTANEMGIVMDEELIDKAVELDRQFGIVADTVGTALKSAIVEAASALASFLDMFREFENRSTKSLEVKQAELAHERFSLENQLLEVRNNPNMTDQSRRRAENNINRQLADANRKDAEITQILNDRLSPGDDDDTIMLPPVNVTTKPSGGGSGRGGGGGRSADRDRRAIERLIQALKDEQATLAMSEREKEIFTNLRRAGEAATDDERAAITELTGAIHDQKAAQEQAAETADFFRETAYDSFTALIPAIETGNAALDNLINKLIEAAAQAALLGTGPFAGMFGGGLFSGFGGGQMAVASSNVAAGLVTGLYADGTNFAPGGPAIVGERGPELVNLPRGSQVIPNHMLRPTKATAASKGQSVAVKSDIRVFMDENHNWRAEVVRISQQEANGAVAVGLETFGREMKRGGINTVQQAWSQQKG</sequence>
<feature type="region of interest" description="Disordered" evidence="1">
    <location>
        <begin position="376"/>
        <end position="400"/>
    </location>
</feature>
<keyword evidence="3" id="KW-1185">Reference proteome</keyword>
<proteinExistence type="predicted"/>
<accession>A0A7W6KL74</accession>
<name>A0A7W6KL74_9HYPH</name>
<evidence type="ECO:0000256" key="1">
    <source>
        <dbReference type="SAM" id="MobiDB-lite"/>
    </source>
</evidence>
<feature type="compositionally biased region" description="Gly residues" evidence="1">
    <location>
        <begin position="384"/>
        <end position="396"/>
    </location>
</feature>
<evidence type="ECO:0000313" key="2">
    <source>
        <dbReference type="EMBL" id="MBB4123283.1"/>
    </source>
</evidence>
<gene>
    <name evidence="2" type="ORF">GGR30_003226</name>
</gene>
<dbReference type="Proteomes" id="UP000530571">
    <property type="component" value="Unassembled WGS sequence"/>
</dbReference>
<dbReference type="AlphaFoldDB" id="A0A7W6KL74"/>
<reference evidence="2 3" key="1">
    <citation type="submission" date="2020-08" db="EMBL/GenBank/DDBJ databases">
        <title>Genomic Encyclopedia of Type Strains, Phase IV (KMG-IV): sequencing the most valuable type-strain genomes for metagenomic binning, comparative biology and taxonomic classification.</title>
        <authorList>
            <person name="Goeker M."/>
        </authorList>
    </citation>
    <scope>NUCLEOTIDE SEQUENCE [LARGE SCALE GENOMIC DNA]</scope>
    <source>
        <strain evidence="2 3">DSM 28101</strain>
    </source>
</reference>
<protein>
    <recommendedName>
        <fullName evidence="4">Tail tape measure protein</fullName>
    </recommendedName>
</protein>
<dbReference type="RefSeq" id="WP_183488320.1">
    <property type="nucleotide sequence ID" value="NZ_JACIDZ010000011.1"/>
</dbReference>
<evidence type="ECO:0000313" key="3">
    <source>
        <dbReference type="Proteomes" id="UP000530571"/>
    </source>
</evidence>
<feature type="region of interest" description="Disordered" evidence="1">
    <location>
        <begin position="40"/>
        <end position="63"/>
    </location>
</feature>
<organism evidence="2 3">
    <name type="scientific">Martelella radicis</name>
    <dbReference type="NCBI Taxonomy" id="1397476"/>
    <lineage>
        <taxon>Bacteria</taxon>
        <taxon>Pseudomonadati</taxon>
        <taxon>Pseudomonadota</taxon>
        <taxon>Alphaproteobacteria</taxon>
        <taxon>Hyphomicrobiales</taxon>
        <taxon>Aurantimonadaceae</taxon>
        <taxon>Martelella</taxon>
    </lineage>
</organism>
<dbReference type="EMBL" id="JACIDZ010000011">
    <property type="protein sequence ID" value="MBB4123283.1"/>
    <property type="molecule type" value="Genomic_DNA"/>
</dbReference>
<evidence type="ECO:0008006" key="4">
    <source>
        <dbReference type="Google" id="ProtNLM"/>
    </source>
</evidence>